<dbReference type="AlphaFoldDB" id="A0A7S2U4P9"/>
<organism evidence="1">
    <name type="scientific">Attheya septentrionalis</name>
    <dbReference type="NCBI Taxonomy" id="420275"/>
    <lineage>
        <taxon>Eukaryota</taxon>
        <taxon>Sar</taxon>
        <taxon>Stramenopiles</taxon>
        <taxon>Ochrophyta</taxon>
        <taxon>Bacillariophyta</taxon>
        <taxon>Coscinodiscophyceae</taxon>
        <taxon>Chaetocerotophycidae</taxon>
        <taxon>Chaetocerotales</taxon>
        <taxon>Attheyaceae</taxon>
        <taxon>Attheya</taxon>
    </lineage>
</organism>
<evidence type="ECO:0000313" key="1">
    <source>
        <dbReference type="EMBL" id="CAD9808485.1"/>
    </source>
</evidence>
<gene>
    <name evidence="1" type="ORF">ASEP1449_LOCUS307</name>
</gene>
<protein>
    <submittedName>
        <fullName evidence="1">Uncharacterized protein</fullName>
    </submittedName>
</protein>
<proteinExistence type="predicted"/>
<name>A0A7S2U4P9_9STRA</name>
<dbReference type="EMBL" id="HBHQ01000486">
    <property type="protein sequence ID" value="CAD9808485.1"/>
    <property type="molecule type" value="Transcribed_RNA"/>
</dbReference>
<accession>A0A7S2U4P9</accession>
<sequence>MTTAFWTRKKSRPIPKRIHLMRQFPVLEGGQEKDEDSFADEPEMAVRMVAPLYLDQLVESPTLLTFVSPDHLAILQEEVKRIPQWMAWPETQHSSSSEDGESIFWTIFPLCHSFPANIASQFKWISKTCSLVPEIMEYNAS</sequence>
<reference evidence="1" key="1">
    <citation type="submission" date="2021-01" db="EMBL/GenBank/DDBJ databases">
        <authorList>
            <person name="Corre E."/>
            <person name="Pelletier E."/>
            <person name="Niang G."/>
            <person name="Scheremetjew M."/>
            <person name="Finn R."/>
            <person name="Kale V."/>
            <person name="Holt S."/>
            <person name="Cochrane G."/>
            <person name="Meng A."/>
            <person name="Brown T."/>
            <person name="Cohen L."/>
        </authorList>
    </citation>
    <scope>NUCLEOTIDE SEQUENCE</scope>
    <source>
        <strain evidence="1">CCMP2084</strain>
    </source>
</reference>